<dbReference type="InterPro" id="IPR050237">
    <property type="entry name" value="ATP-dep_AMP-bd_enzyme"/>
</dbReference>
<evidence type="ECO:0000313" key="2">
    <source>
        <dbReference type="EMBL" id="GAF02970.1"/>
    </source>
</evidence>
<keyword evidence="2" id="KW-0436">Ligase</keyword>
<dbReference type="Gene3D" id="3.40.50.12780">
    <property type="entry name" value="N-terminal domain of ligase-like"/>
    <property type="match status" value="1"/>
</dbReference>
<dbReference type="Gene3D" id="3.30.300.30">
    <property type="match status" value="1"/>
</dbReference>
<dbReference type="Proteomes" id="UP000019402">
    <property type="component" value="Unassembled WGS sequence"/>
</dbReference>
<dbReference type="AlphaFoldDB" id="W7XX15"/>
<dbReference type="InterPro" id="IPR042099">
    <property type="entry name" value="ANL_N_sf"/>
</dbReference>
<protein>
    <submittedName>
        <fullName evidence="2">2-succinylbenzoate-CoA ligase</fullName>
    </submittedName>
</protein>
<dbReference type="PANTHER" id="PTHR43767:SF1">
    <property type="entry name" value="NONRIBOSOMAL PEPTIDE SYNTHASE PES1 (EUROFUNG)-RELATED"/>
    <property type="match status" value="1"/>
</dbReference>
<dbReference type="STRING" id="869213.GCA_000517085_02380"/>
<sequence length="357" mass="40393">MGCFTRGEYNRIKLDGICREGEALKAYCAARLKDPLTPQWQRDIWEFIEQWLSPRNYILAYTSGSTGQPKEVRLQKKHMLASAQKTVTYFNLTTDKTALLCLSAHYIAGKMMLVRAFVGGFNLLLAEPSGTPLSHISESIDFVAMVPLQVYHSISDFTNVKSVIIGGGAVSLELKYSLRGMETRFYESYGMTETVSHVAIRELGDEDDFFKAMPNVTFGQDKRSCLKIVASDICEDEIVTNDIVTLKNKTEFLFIGRYDHVINTGGLKVIPEKIELKLSRLLTVPFLISSVPDDKLGEKIVLVFEENDNLMELPDFSLVLDKYERPKEIKIIQKFPLTETGKIRRKEVKRLIGDGVL</sequence>
<dbReference type="PROSITE" id="PS00455">
    <property type="entry name" value="AMP_BINDING"/>
    <property type="match status" value="1"/>
</dbReference>
<evidence type="ECO:0000259" key="1">
    <source>
        <dbReference type="Pfam" id="PF00501"/>
    </source>
</evidence>
<dbReference type="OrthoDB" id="8870348at2"/>
<organism evidence="2 3">
    <name type="scientific">Saccharicrinis fermentans DSM 9555 = JCM 21142</name>
    <dbReference type="NCBI Taxonomy" id="869213"/>
    <lineage>
        <taxon>Bacteria</taxon>
        <taxon>Pseudomonadati</taxon>
        <taxon>Bacteroidota</taxon>
        <taxon>Bacteroidia</taxon>
        <taxon>Marinilabiliales</taxon>
        <taxon>Marinilabiliaceae</taxon>
        <taxon>Saccharicrinis</taxon>
    </lineage>
</organism>
<gene>
    <name evidence="2" type="ORF">JCM21142_41621</name>
</gene>
<feature type="domain" description="AMP-dependent synthetase/ligase" evidence="1">
    <location>
        <begin position="49"/>
        <end position="204"/>
    </location>
</feature>
<accession>W7XX15</accession>
<dbReference type="SUPFAM" id="SSF56801">
    <property type="entry name" value="Acetyl-CoA synthetase-like"/>
    <property type="match status" value="1"/>
</dbReference>
<dbReference type="eggNOG" id="COG0318">
    <property type="taxonomic scope" value="Bacteria"/>
</dbReference>
<dbReference type="InterPro" id="IPR000873">
    <property type="entry name" value="AMP-dep_synth/lig_dom"/>
</dbReference>
<dbReference type="GO" id="GO:0016878">
    <property type="term" value="F:acid-thiol ligase activity"/>
    <property type="evidence" value="ECO:0007669"/>
    <property type="project" value="UniProtKB-ARBA"/>
</dbReference>
<comment type="caution">
    <text evidence="2">The sequence shown here is derived from an EMBL/GenBank/DDBJ whole genome shotgun (WGS) entry which is preliminary data.</text>
</comment>
<dbReference type="InterPro" id="IPR045851">
    <property type="entry name" value="AMP-bd_C_sf"/>
</dbReference>
<dbReference type="EMBL" id="BAMD01000016">
    <property type="protein sequence ID" value="GAF02970.1"/>
    <property type="molecule type" value="Genomic_DNA"/>
</dbReference>
<dbReference type="Pfam" id="PF00501">
    <property type="entry name" value="AMP-binding"/>
    <property type="match status" value="1"/>
</dbReference>
<dbReference type="RefSeq" id="WP_027471993.1">
    <property type="nucleotide sequence ID" value="NZ_BAMD01000016.1"/>
</dbReference>
<evidence type="ECO:0000313" key="3">
    <source>
        <dbReference type="Proteomes" id="UP000019402"/>
    </source>
</evidence>
<keyword evidence="3" id="KW-1185">Reference proteome</keyword>
<name>W7XX15_9BACT</name>
<proteinExistence type="predicted"/>
<dbReference type="PANTHER" id="PTHR43767">
    <property type="entry name" value="LONG-CHAIN-FATTY-ACID--COA LIGASE"/>
    <property type="match status" value="1"/>
</dbReference>
<reference evidence="2 3" key="1">
    <citation type="journal article" date="2014" name="Genome Announc.">
        <title>Draft Genome Sequence of Cytophaga fermentans JCM 21142T, a Facultative Anaerobe Isolated from Marine Mud.</title>
        <authorList>
            <person name="Starns D."/>
            <person name="Oshima K."/>
            <person name="Suda W."/>
            <person name="Iino T."/>
            <person name="Yuki M."/>
            <person name="Inoue J."/>
            <person name="Kitamura K."/>
            <person name="Iida T."/>
            <person name="Darby A."/>
            <person name="Hattori M."/>
            <person name="Ohkuma M."/>
        </authorList>
    </citation>
    <scope>NUCLEOTIDE SEQUENCE [LARGE SCALE GENOMIC DNA]</scope>
    <source>
        <strain evidence="2 3">JCM 21142</strain>
    </source>
</reference>
<dbReference type="InterPro" id="IPR020845">
    <property type="entry name" value="AMP-binding_CS"/>
</dbReference>